<organism evidence="9 10">
    <name type="scientific">Arcticibacter tournemirensis</name>
    <dbReference type="NCBI Taxonomy" id="699437"/>
    <lineage>
        <taxon>Bacteria</taxon>
        <taxon>Pseudomonadati</taxon>
        <taxon>Bacteroidota</taxon>
        <taxon>Sphingobacteriia</taxon>
        <taxon>Sphingobacteriales</taxon>
        <taxon>Sphingobacteriaceae</taxon>
        <taxon>Arcticibacter</taxon>
    </lineage>
</organism>
<dbReference type="PROSITE" id="PS51755">
    <property type="entry name" value="OMPR_PHOB"/>
    <property type="match status" value="1"/>
</dbReference>
<reference evidence="8 11" key="2">
    <citation type="submission" date="2019-09" db="EMBL/GenBank/DDBJ databases">
        <title>Pararcticibacter amylolyticus gen. nov., sp. nov., isolated from a rottenly hemp rope, and reclassification of Pedobacter tournemirensis as Pararcticibacter tournemirensis comb. nov.</title>
        <authorList>
            <person name="Cai Y."/>
        </authorList>
    </citation>
    <scope>NUCLEOTIDE SEQUENCE [LARGE SCALE GENOMIC DNA]</scope>
    <source>
        <strain evidence="8 11">TF5-37.2-LB10</strain>
    </source>
</reference>
<dbReference type="OrthoDB" id="9790442at2"/>
<evidence type="ECO:0000313" key="9">
    <source>
        <dbReference type="EMBL" id="RXF70077.1"/>
    </source>
</evidence>
<keyword evidence="3 5" id="KW-0238">DNA-binding</keyword>
<dbReference type="Gene3D" id="3.40.50.2300">
    <property type="match status" value="1"/>
</dbReference>
<dbReference type="GO" id="GO:0032993">
    <property type="term" value="C:protein-DNA complex"/>
    <property type="evidence" value="ECO:0007669"/>
    <property type="project" value="TreeGrafter"/>
</dbReference>
<dbReference type="Proteomes" id="UP000290848">
    <property type="component" value="Unassembled WGS sequence"/>
</dbReference>
<dbReference type="SUPFAM" id="SSF46894">
    <property type="entry name" value="C-terminal effector domain of the bipartite response regulators"/>
    <property type="match status" value="1"/>
</dbReference>
<evidence type="ECO:0000256" key="3">
    <source>
        <dbReference type="ARBA" id="ARBA00023125"/>
    </source>
</evidence>
<sequence>MKVKLLYVEDEFDLGNLTKQYLELMDFQVDWFTTARSALEYFRKVPAAYNVVIIDIQLPDMNGFDLSEQLLAINQNVYLVFLTSKKDKADRLKGLKIGAVDYITKPFDADELVLKIQNMVRHKVAYVTPEAARRLPETETICLGDMSLKKSQLVLSLPDELNVSLTQREADLIEYLYQRRNKVVKREEILRDLWGDNNYFLGRSLDVFISRLRKLFRDSQSVRIQNVHGVGFIFSVN</sequence>
<evidence type="ECO:0000313" key="11">
    <source>
        <dbReference type="Proteomes" id="UP000322918"/>
    </source>
</evidence>
<evidence type="ECO:0000256" key="4">
    <source>
        <dbReference type="PROSITE-ProRule" id="PRU00169"/>
    </source>
</evidence>
<dbReference type="InterPro" id="IPR011006">
    <property type="entry name" value="CheY-like_superfamily"/>
</dbReference>
<evidence type="ECO:0000256" key="2">
    <source>
        <dbReference type="ARBA" id="ARBA00023012"/>
    </source>
</evidence>
<gene>
    <name evidence="9" type="ORF">EKH83_09330</name>
    <name evidence="8" type="ORF">F1649_04480</name>
</gene>
<dbReference type="EMBL" id="VWNE01000005">
    <property type="protein sequence ID" value="KAA8485378.1"/>
    <property type="molecule type" value="Genomic_DNA"/>
</dbReference>
<feature type="DNA-binding region" description="OmpR/PhoB-type" evidence="5">
    <location>
        <begin position="138"/>
        <end position="236"/>
    </location>
</feature>
<dbReference type="GO" id="GO:0000156">
    <property type="term" value="F:phosphorelay response regulator activity"/>
    <property type="evidence" value="ECO:0007669"/>
    <property type="project" value="TreeGrafter"/>
</dbReference>
<dbReference type="InterPro" id="IPR016032">
    <property type="entry name" value="Sig_transdc_resp-reg_C-effctor"/>
</dbReference>
<feature type="domain" description="Response regulatory" evidence="6">
    <location>
        <begin position="4"/>
        <end position="120"/>
    </location>
</feature>
<dbReference type="InterPro" id="IPR001789">
    <property type="entry name" value="Sig_transdc_resp-reg_receiver"/>
</dbReference>
<dbReference type="InterPro" id="IPR001867">
    <property type="entry name" value="OmpR/PhoB-type_DNA-bd"/>
</dbReference>
<feature type="domain" description="OmpR/PhoB-type" evidence="7">
    <location>
        <begin position="138"/>
        <end position="236"/>
    </location>
</feature>
<dbReference type="Gene3D" id="1.10.10.10">
    <property type="entry name" value="Winged helix-like DNA-binding domain superfamily/Winged helix DNA-binding domain"/>
    <property type="match status" value="1"/>
</dbReference>
<proteinExistence type="predicted"/>
<protein>
    <submittedName>
        <fullName evidence="9">Response regulator transcription factor</fullName>
    </submittedName>
</protein>
<evidence type="ECO:0000259" key="6">
    <source>
        <dbReference type="PROSITE" id="PS50110"/>
    </source>
</evidence>
<keyword evidence="2" id="KW-0902">Two-component regulatory system</keyword>
<evidence type="ECO:0000313" key="10">
    <source>
        <dbReference type="Proteomes" id="UP000290848"/>
    </source>
</evidence>
<keyword evidence="1 4" id="KW-0597">Phosphoprotein</keyword>
<evidence type="ECO:0000259" key="7">
    <source>
        <dbReference type="PROSITE" id="PS51755"/>
    </source>
</evidence>
<dbReference type="SMART" id="SM00448">
    <property type="entry name" value="REC"/>
    <property type="match status" value="1"/>
</dbReference>
<accession>A0A4Q0MA30</accession>
<dbReference type="GO" id="GO:0006355">
    <property type="term" value="P:regulation of DNA-templated transcription"/>
    <property type="evidence" value="ECO:0007669"/>
    <property type="project" value="InterPro"/>
</dbReference>
<dbReference type="SUPFAM" id="SSF52172">
    <property type="entry name" value="CheY-like"/>
    <property type="match status" value="1"/>
</dbReference>
<evidence type="ECO:0000256" key="5">
    <source>
        <dbReference type="PROSITE-ProRule" id="PRU01091"/>
    </source>
</evidence>
<keyword evidence="11" id="KW-1185">Reference proteome</keyword>
<feature type="modified residue" description="4-aspartylphosphate" evidence="4">
    <location>
        <position position="55"/>
    </location>
</feature>
<dbReference type="RefSeq" id="WP_128769150.1">
    <property type="nucleotide sequence ID" value="NZ_RXOC01000005.1"/>
</dbReference>
<dbReference type="InterPro" id="IPR036388">
    <property type="entry name" value="WH-like_DNA-bd_sf"/>
</dbReference>
<reference evidence="9 10" key="1">
    <citation type="submission" date="2018-12" db="EMBL/GenBank/DDBJ databases">
        <title>The Draft Genome Sequence of the Soil Bacterium Pedobacter tournemirensis R1.</title>
        <authorList>
            <person name="He J."/>
        </authorList>
    </citation>
    <scope>NUCLEOTIDE SEQUENCE [LARGE SCALE GENOMIC DNA]</scope>
    <source>
        <strain evidence="9 10">R1</strain>
    </source>
</reference>
<evidence type="ECO:0000313" key="8">
    <source>
        <dbReference type="EMBL" id="KAA8485378.1"/>
    </source>
</evidence>
<dbReference type="Pfam" id="PF00486">
    <property type="entry name" value="Trans_reg_C"/>
    <property type="match status" value="1"/>
</dbReference>
<dbReference type="GO" id="GO:0005829">
    <property type="term" value="C:cytosol"/>
    <property type="evidence" value="ECO:0007669"/>
    <property type="project" value="TreeGrafter"/>
</dbReference>
<name>A0A4Q0MA30_9SPHI</name>
<dbReference type="Pfam" id="PF00072">
    <property type="entry name" value="Response_reg"/>
    <property type="match status" value="1"/>
</dbReference>
<dbReference type="AlphaFoldDB" id="A0A4Q0MA30"/>
<dbReference type="PANTHER" id="PTHR48111:SF40">
    <property type="entry name" value="PHOSPHATE REGULON TRANSCRIPTIONAL REGULATORY PROTEIN PHOB"/>
    <property type="match status" value="1"/>
</dbReference>
<comment type="caution">
    <text evidence="9">The sequence shown here is derived from an EMBL/GenBank/DDBJ whole genome shotgun (WGS) entry which is preliminary data.</text>
</comment>
<dbReference type="PROSITE" id="PS50110">
    <property type="entry name" value="RESPONSE_REGULATORY"/>
    <property type="match status" value="1"/>
</dbReference>
<dbReference type="SMART" id="SM00862">
    <property type="entry name" value="Trans_reg_C"/>
    <property type="match status" value="1"/>
</dbReference>
<dbReference type="InterPro" id="IPR039420">
    <property type="entry name" value="WalR-like"/>
</dbReference>
<dbReference type="CDD" id="cd00383">
    <property type="entry name" value="trans_reg_C"/>
    <property type="match status" value="1"/>
</dbReference>
<dbReference type="Proteomes" id="UP000322918">
    <property type="component" value="Unassembled WGS sequence"/>
</dbReference>
<evidence type="ECO:0000256" key="1">
    <source>
        <dbReference type="ARBA" id="ARBA00022553"/>
    </source>
</evidence>
<dbReference type="EMBL" id="RXOC01000005">
    <property type="protein sequence ID" value="RXF70077.1"/>
    <property type="molecule type" value="Genomic_DNA"/>
</dbReference>
<dbReference type="PANTHER" id="PTHR48111">
    <property type="entry name" value="REGULATOR OF RPOS"/>
    <property type="match status" value="1"/>
</dbReference>
<dbReference type="GO" id="GO:0000976">
    <property type="term" value="F:transcription cis-regulatory region binding"/>
    <property type="evidence" value="ECO:0007669"/>
    <property type="project" value="TreeGrafter"/>
</dbReference>
<dbReference type="CDD" id="cd17574">
    <property type="entry name" value="REC_OmpR"/>
    <property type="match status" value="1"/>
</dbReference>